<name>A0AAP9KS03_9GAMM</name>
<feature type="region of interest" description="Disordered" evidence="1">
    <location>
        <begin position="56"/>
        <end position="81"/>
    </location>
</feature>
<gene>
    <name evidence="3" type="ORF">CTZ24_24175</name>
</gene>
<sequence>MKRISLALLFFPIASWAACFGSDAYQTCNDNSGNTYHVQRFGNTTNVQGSNMSTGNNWSQSSTSYGNQTETHGTAANGNTWNSTTTSYGNGNYSVHGRDTNGNYFSKNCNRFGCN</sequence>
<dbReference type="Proteomes" id="UP000424872">
    <property type="component" value="Plasmid pMSR2C"/>
</dbReference>
<evidence type="ECO:0000313" key="3">
    <source>
        <dbReference type="EMBL" id="QGR09568.1"/>
    </source>
</evidence>
<feature type="signal peptide" evidence="2">
    <location>
        <begin position="1"/>
        <end position="17"/>
    </location>
</feature>
<dbReference type="EMBL" id="CP024639">
    <property type="protein sequence ID" value="QGR09568.1"/>
    <property type="molecule type" value="Genomic_DNA"/>
</dbReference>
<accession>A0AAP9KS03</accession>
<reference evidence="4" key="1">
    <citation type="submission" date="2017-11" db="EMBL/GenBank/DDBJ databases">
        <title>Genome sequence of Pantoea sp. MSR2.</title>
        <authorList>
            <person name="Nascimento F.X."/>
        </authorList>
    </citation>
    <scope>NUCLEOTIDE SEQUENCE [LARGE SCALE GENOMIC DNA]</scope>
    <source>
        <strain evidence="4">MSR2</strain>
        <plasmid evidence="4">pmsr2c</plasmid>
    </source>
</reference>
<geneLocation type="plasmid" evidence="4">
    <name>pmsr2c</name>
</geneLocation>
<feature type="chain" id="PRO_5042906902" evidence="2">
    <location>
        <begin position="18"/>
        <end position="115"/>
    </location>
</feature>
<evidence type="ECO:0000256" key="2">
    <source>
        <dbReference type="SAM" id="SignalP"/>
    </source>
</evidence>
<evidence type="ECO:0000313" key="4">
    <source>
        <dbReference type="Proteomes" id="UP000424872"/>
    </source>
</evidence>
<keyword evidence="3" id="KW-0614">Plasmid</keyword>
<dbReference type="AlphaFoldDB" id="A0AAP9KS03"/>
<dbReference type="KEGG" id="ppho:CTZ24_24175"/>
<evidence type="ECO:0000256" key="1">
    <source>
        <dbReference type="SAM" id="MobiDB-lite"/>
    </source>
</evidence>
<dbReference type="RefSeq" id="WP_208726977.1">
    <property type="nucleotide sequence ID" value="NZ_CP024639.1"/>
</dbReference>
<organism evidence="3 4">
    <name type="scientific">Pantoea phytobeneficialis</name>
    <dbReference type="NCBI Taxonomy" id="2052056"/>
    <lineage>
        <taxon>Bacteria</taxon>
        <taxon>Pseudomonadati</taxon>
        <taxon>Pseudomonadota</taxon>
        <taxon>Gammaproteobacteria</taxon>
        <taxon>Enterobacterales</taxon>
        <taxon>Erwiniaceae</taxon>
        <taxon>Pantoea</taxon>
    </lineage>
</organism>
<proteinExistence type="predicted"/>
<keyword evidence="2" id="KW-0732">Signal</keyword>
<dbReference type="PROSITE" id="PS51257">
    <property type="entry name" value="PROKAR_LIPOPROTEIN"/>
    <property type="match status" value="1"/>
</dbReference>
<protein>
    <submittedName>
        <fullName evidence="3">Uncharacterized protein</fullName>
    </submittedName>
</protein>